<dbReference type="UniPathway" id="UPA00559"/>
<dbReference type="GO" id="GO:0017183">
    <property type="term" value="P:protein histidyl modification to diphthamide"/>
    <property type="evidence" value="ECO:0007669"/>
    <property type="project" value="UniProtKB-UniPathway"/>
</dbReference>
<dbReference type="Pfam" id="PF01866">
    <property type="entry name" value="Diphthamide_syn"/>
    <property type="match status" value="2"/>
</dbReference>
<dbReference type="GO" id="GO:0090560">
    <property type="term" value="F:2-(3-amino-3-carboxypropyl)histidine synthase activity"/>
    <property type="evidence" value="ECO:0007669"/>
    <property type="project" value="InterPro"/>
</dbReference>
<accession>G0UAF1</accession>
<comment type="pathway">
    <text evidence="2">Protein modification; peptidyl-diphthamide biosynthesis.</text>
</comment>
<dbReference type="InterPro" id="IPR042263">
    <property type="entry name" value="DPH1/DPH2_1"/>
</dbReference>
<dbReference type="FunFam" id="3.40.50.11860:FF:000001">
    <property type="entry name" value="2-(3-amino-3-carboxypropyl)histidine synthase subunit 2"/>
    <property type="match status" value="1"/>
</dbReference>
<keyword evidence="6" id="KW-0411">Iron-sulfur</keyword>
<proteinExistence type="inferred from homology"/>
<dbReference type="Gene3D" id="3.40.50.11860">
    <property type="entry name" value="Diphthamide synthesis DPH1/DPH2 domain 3"/>
    <property type="match status" value="1"/>
</dbReference>
<evidence type="ECO:0000313" key="7">
    <source>
        <dbReference type="EMBL" id="CCC52784.1"/>
    </source>
</evidence>
<reference evidence="7" key="1">
    <citation type="journal article" date="2012" name="Proc. Natl. Acad. Sci. U.S.A.">
        <title>Antigenic diversity is generated by distinct evolutionary mechanisms in African trypanosome species.</title>
        <authorList>
            <person name="Jackson A.P."/>
            <person name="Berry A."/>
            <person name="Aslett M."/>
            <person name="Allison H.C."/>
            <person name="Burton P."/>
            <person name="Vavrova-Anderson J."/>
            <person name="Brown R."/>
            <person name="Browne H."/>
            <person name="Corton N."/>
            <person name="Hauser H."/>
            <person name="Gamble J."/>
            <person name="Gilderthorp R."/>
            <person name="Marcello L."/>
            <person name="McQuillan J."/>
            <person name="Otto T.D."/>
            <person name="Quail M.A."/>
            <person name="Sanders M.J."/>
            <person name="van Tonder A."/>
            <person name="Ginger M.L."/>
            <person name="Field M.C."/>
            <person name="Barry J.D."/>
            <person name="Hertz-Fowler C."/>
            <person name="Berriman M."/>
        </authorList>
    </citation>
    <scope>NUCLEOTIDE SEQUENCE</scope>
    <source>
        <strain evidence="7">Y486</strain>
    </source>
</reference>
<evidence type="ECO:0000256" key="6">
    <source>
        <dbReference type="ARBA" id="ARBA00023014"/>
    </source>
</evidence>
<evidence type="ECO:0000256" key="5">
    <source>
        <dbReference type="ARBA" id="ARBA00023004"/>
    </source>
</evidence>
<organism evidence="7">
    <name type="scientific">Trypanosoma vivax (strain Y486)</name>
    <dbReference type="NCBI Taxonomy" id="1055687"/>
    <lineage>
        <taxon>Eukaryota</taxon>
        <taxon>Discoba</taxon>
        <taxon>Euglenozoa</taxon>
        <taxon>Kinetoplastea</taxon>
        <taxon>Metakinetoplastina</taxon>
        <taxon>Trypanosomatida</taxon>
        <taxon>Trypanosomatidae</taxon>
        <taxon>Trypanosoma</taxon>
        <taxon>Duttonella</taxon>
    </lineage>
</organism>
<dbReference type="PANTHER" id="PTHR10762">
    <property type="entry name" value="DIPHTHAMIDE BIOSYNTHESIS PROTEIN"/>
    <property type="match status" value="1"/>
</dbReference>
<keyword evidence="5" id="KW-0408">Iron</keyword>
<sequence>MFHDAPVTRASTVRCQLPQRSTCELRAHYKLDEVASFIAHGHGGVAGGASGPFRRVALQFPDELLGDAVAVVQTLKEMLSVDSRWNLSVSGCGSPSNCNDAANGGPYLESVRLFVIADSTFGSCCPDEITAQHYQSDCIVHFGDACMSRSTRMPVFYVQDDFYFNFLRSHVRQRQVERDIEEKSVHVILGAVSVLRRCLSGLCCELREAVEDGQKTRVSLVVAGCHRSRLVVEAAAHQWEKYRKTLSDDGGGEQVAVVWSSFESHGTSTPVLATGQPVSCDGNTGPETMIDEESPFWVINGVRLPRASPPELQFFLFIGPKSAVLPLHLLNIHQYNLFHCPGVLRDKVFCDDRMPPALVTMDESFASGNGSDRVVTELVAVLNDFSGSGSDHWRGHAALEAALEACLREGEWGSGTNDAIGRTRMMIHRRTRQRAFNIEVIRSSSAVGIVVASLAIAGYYEITMLLHKLLRARGRRAYVIYIGHLNEFKLANFVDTVDCFVAVACPNSREGHFPDKKDNFPKPVVSPVEVLLALCAEDEDSPLFGHPAVYSTTFDSILPLLRKAVAAYVGATTGPHEQSCSGAALIHSSTGTLTSHGSAAGALERLHQRSYVGLEPRVGQTPVQTAVVEGQHGIARGYDAERAQQDGRV</sequence>
<evidence type="ECO:0000256" key="3">
    <source>
        <dbReference type="ARBA" id="ARBA00006179"/>
    </source>
</evidence>
<comment type="similarity">
    <text evidence="3">Belongs to the DPH1/DPH2 family. DPH2 subfamily.</text>
</comment>
<dbReference type="PANTHER" id="PTHR10762:SF2">
    <property type="entry name" value="2-(3-AMINO-3-CARBOXYPROPYL)HISTIDINE SYNTHASE SUBUNIT 2"/>
    <property type="match status" value="1"/>
</dbReference>
<dbReference type="InterPro" id="IPR016435">
    <property type="entry name" value="DPH1/DPH2"/>
</dbReference>
<evidence type="ECO:0000256" key="1">
    <source>
        <dbReference type="ARBA" id="ARBA00001966"/>
    </source>
</evidence>
<gene>
    <name evidence="7" type="ORF">TVY486_1102690</name>
</gene>
<evidence type="ECO:0000256" key="4">
    <source>
        <dbReference type="ARBA" id="ARBA00022723"/>
    </source>
</evidence>
<comment type="cofactor">
    <cofactor evidence="1">
        <name>[4Fe-4S] cluster</name>
        <dbReference type="ChEBI" id="CHEBI:49883"/>
    </cofactor>
</comment>
<name>G0UAF1_TRYVY</name>
<dbReference type="EMBL" id="HE573027">
    <property type="protein sequence ID" value="CCC52784.1"/>
    <property type="molecule type" value="Genomic_DNA"/>
</dbReference>
<dbReference type="GO" id="GO:0051536">
    <property type="term" value="F:iron-sulfur cluster binding"/>
    <property type="evidence" value="ECO:0007669"/>
    <property type="project" value="UniProtKB-KW"/>
</dbReference>
<dbReference type="VEuPathDB" id="TriTrypDB:TvY486_1102690"/>
<protein>
    <recommendedName>
        <fullName evidence="8">Diphthamide synthesis protein</fullName>
    </recommendedName>
</protein>
<evidence type="ECO:0000256" key="2">
    <source>
        <dbReference type="ARBA" id="ARBA00005156"/>
    </source>
</evidence>
<dbReference type="Gene3D" id="3.40.50.11840">
    <property type="entry name" value="Diphthamide synthesis DPH1/DPH2 domain 1"/>
    <property type="match status" value="1"/>
</dbReference>
<dbReference type="SFLD" id="SFLDS00032">
    <property type="entry name" value="Radical_SAM_3-amino-3-carboxyp"/>
    <property type="match status" value="1"/>
</dbReference>
<evidence type="ECO:0008006" key="8">
    <source>
        <dbReference type="Google" id="ProtNLM"/>
    </source>
</evidence>
<dbReference type="GO" id="GO:0046872">
    <property type="term" value="F:metal ion binding"/>
    <property type="evidence" value="ECO:0007669"/>
    <property type="project" value="UniProtKB-KW"/>
</dbReference>
<dbReference type="AlphaFoldDB" id="G0UAF1"/>
<dbReference type="InterPro" id="IPR042265">
    <property type="entry name" value="DPH1/DPH2_3"/>
</dbReference>
<keyword evidence="4" id="KW-0479">Metal-binding</keyword>
<dbReference type="NCBIfam" id="TIGR00322">
    <property type="entry name" value="diphth2_R"/>
    <property type="match status" value="2"/>
</dbReference>